<accession>A0A015YHD6</accession>
<proteinExistence type="predicted"/>
<evidence type="ECO:0000313" key="1">
    <source>
        <dbReference type="EMBL" id="EXZ45910.1"/>
    </source>
</evidence>
<organism evidence="1 2">
    <name type="scientific">Bacteroides fragilis str. 2-F-2 #4</name>
    <dbReference type="NCBI Taxonomy" id="1339280"/>
    <lineage>
        <taxon>Bacteria</taxon>
        <taxon>Pseudomonadati</taxon>
        <taxon>Bacteroidota</taxon>
        <taxon>Bacteroidia</taxon>
        <taxon>Bacteroidales</taxon>
        <taxon>Bacteroidaceae</taxon>
        <taxon>Bacteroides</taxon>
    </lineage>
</organism>
<name>A0A015YHD6_BACFG</name>
<dbReference type="PATRIC" id="fig|1339280.3.peg.872"/>
<sequence length="40" mass="4631">MGEKLELSFDTSLETKMLWPFLLPSGNACFNFMLKQVFCI</sequence>
<comment type="caution">
    <text evidence="1">The sequence shown here is derived from an EMBL/GenBank/DDBJ whole genome shotgun (WGS) entry which is preliminary data.</text>
</comment>
<dbReference type="AlphaFoldDB" id="A0A015YHD6"/>
<dbReference type="EMBL" id="JGDM01000016">
    <property type="protein sequence ID" value="EXZ45910.1"/>
    <property type="molecule type" value="Genomic_DNA"/>
</dbReference>
<protein>
    <submittedName>
        <fullName evidence="1">Uncharacterized protein</fullName>
    </submittedName>
</protein>
<gene>
    <name evidence="1" type="ORF">M076_0901</name>
</gene>
<evidence type="ECO:0000313" key="2">
    <source>
        <dbReference type="Proteomes" id="UP000022272"/>
    </source>
</evidence>
<dbReference type="Proteomes" id="UP000022272">
    <property type="component" value="Unassembled WGS sequence"/>
</dbReference>
<reference evidence="1 2" key="1">
    <citation type="submission" date="2014-02" db="EMBL/GenBank/DDBJ databases">
        <authorList>
            <person name="Sears C."/>
            <person name="Carroll K."/>
            <person name="Sack B.R."/>
            <person name="Qadri F."/>
            <person name="Myers L.L."/>
            <person name="Chung G.-T."/>
            <person name="Escheverria P."/>
            <person name="Fraser C.M."/>
            <person name="Sadzewicz L."/>
            <person name="Shefchek K.A."/>
            <person name="Tallon L."/>
            <person name="Das S.P."/>
            <person name="Daugherty S."/>
            <person name="Mongodin E.F."/>
        </authorList>
    </citation>
    <scope>NUCLEOTIDE SEQUENCE [LARGE SCALE GENOMIC DNA]</scope>
    <source>
        <strain evidence="1 2">2-F-2 #4</strain>
    </source>
</reference>